<keyword evidence="2" id="KW-1185">Reference proteome</keyword>
<gene>
    <name evidence="1" type="ORF">L6452_40666</name>
</gene>
<evidence type="ECO:0000313" key="2">
    <source>
        <dbReference type="Proteomes" id="UP001055879"/>
    </source>
</evidence>
<dbReference type="Proteomes" id="UP001055879">
    <property type="component" value="Linkage Group LG16"/>
</dbReference>
<sequence>MPTARTQSINKKSNMRLNYLPIIVKSRGRTRTLTFFLMIRSTSTSFLSRFLLNTNLQKLEFGKREREREREREFISTTQRAIQRHCLPAKIRGVGRGRKGR</sequence>
<reference evidence="1 2" key="2">
    <citation type="journal article" date="2022" name="Mol. Ecol. Resour.">
        <title>The genomes of chicory, endive, great burdock and yacon provide insights into Asteraceae paleo-polyploidization history and plant inulin production.</title>
        <authorList>
            <person name="Fan W."/>
            <person name="Wang S."/>
            <person name="Wang H."/>
            <person name="Wang A."/>
            <person name="Jiang F."/>
            <person name="Liu H."/>
            <person name="Zhao H."/>
            <person name="Xu D."/>
            <person name="Zhang Y."/>
        </authorList>
    </citation>
    <scope>NUCLEOTIDE SEQUENCE [LARGE SCALE GENOMIC DNA]</scope>
    <source>
        <strain evidence="2">cv. Niubang</strain>
    </source>
</reference>
<evidence type="ECO:0000313" key="1">
    <source>
        <dbReference type="EMBL" id="KAI3669431.1"/>
    </source>
</evidence>
<proteinExistence type="predicted"/>
<accession>A0ACB8XMJ1</accession>
<name>A0ACB8XMJ1_ARCLA</name>
<dbReference type="EMBL" id="CM042062">
    <property type="protein sequence ID" value="KAI3669431.1"/>
    <property type="molecule type" value="Genomic_DNA"/>
</dbReference>
<comment type="caution">
    <text evidence="1">The sequence shown here is derived from an EMBL/GenBank/DDBJ whole genome shotgun (WGS) entry which is preliminary data.</text>
</comment>
<reference evidence="2" key="1">
    <citation type="journal article" date="2022" name="Mol. Ecol. Resour.">
        <title>The genomes of chicory, endive, great burdock and yacon provide insights into Asteraceae palaeo-polyploidization history and plant inulin production.</title>
        <authorList>
            <person name="Fan W."/>
            <person name="Wang S."/>
            <person name="Wang H."/>
            <person name="Wang A."/>
            <person name="Jiang F."/>
            <person name="Liu H."/>
            <person name="Zhao H."/>
            <person name="Xu D."/>
            <person name="Zhang Y."/>
        </authorList>
    </citation>
    <scope>NUCLEOTIDE SEQUENCE [LARGE SCALE GENOMIC DNA]</scope>
    <source>
        <strain evidence="2">cv. Niubang</strain>
    </source>
</reference>
<organism evidence="1 2">
    <name type="scientific">Arctium lappa</name>
    <name type="common">Greater burdock</name>
    <name type="synonym">Lappa major</name>
    <dbReference type="NCBI Taxonomy" id="4217"/>
    <lineage>
        <taxon>Eukaryota</taxon>
        <taxon>Viridiplantae</taxon>
        <taxon>Streptophyta</taxon>
        <taxon>Embryophyta</taxon>
        <taxon>Tracheophyta</taxon>
        <taxon>Spermatophyta</taxon>
        <taxon>Magnoliopsida</taxon>
        <taxon>eudicotyledons</taxon>
        <taxon>Gunneridae</taxon>
        <taxon>Pentapetalae</taxon>
        <taxon>asterids</taxon>
        <taxon>campanulids</taxon>
        <taxon>Asterales</taxon>
        <taxon>Asteraceae</taxon>
        <taxon>Carduoideae</taxon>
        <taxon>Cardueae</taxon>
        <taxon>Arctiinae</taxon>
        <taxon>Arctium</taxon>
    </lineage>
</organism>
<protein>
    <submittedName>
        <fullName evidence="1">Uncharacterized protein</fullName>
    </submittedName>
</protein>